<dbReference type="STRING" id="164328.H3HC06"/>
<evidence type="ECO:0000256" key="2">
    <source>
        <dbReference type="ARBA" id="ARBA00022771"/>
    </source>
</evidence>
<protein>
    <recommendedName>
        <fullName evidence="6">RanBP2-type domain-containing protein</fullName>
    </recommendedName>
</protein>
<feature type="compositionally biased region" description="Basic residues" evidence="5">
    <location>
        <begin position="197"/>
        <end position="209"/>
    </location>
</feature>
<dbReference type="Gene3D" id="4.10.1060.10">
    <property type="entry name" value="Zinc finger, RanBP2-type"/>
    <property type="match status" value="1"/>
</dbReference>
<feature type="compositionally biased region" description="Basic and acidic residues" evidence="5">
    <location>
        <begin position="26"/>
        <end position="41"/>
    </location>
</feature>
<dbReference type="EMBL" id="DS566019">
    <property type="status" value="NOT_ANNOTATED_CDS"/>
    <property type="molecule type" value="Genomic_DNA"/>
</dbReference>
<dbReference type="GO" id="GO:0008270">
    <property type="term" value="F:zinc ion binding"/>
    <property type="evidence" value="ECO:0007669"/>
    <property type="project" value="UniProtKB-KW"/>
</dbReference>
<name>H3HC06_PHYRM</name>
<feature type="domain" description="RanBP2-type" evidence="6">
    <location>
        <begin position="52"/>
        <end position="84"/>
    </location>
</feature>
<dbReference type="PROSITE" id="PS01358">
    <property type="entry name" value="ZF_RANBP2_1"/>
    <property type="match status" value="2"/>
</dbReference>
<evidence type="ECO:0000313" key="7">
    <source>
        <dbReference type="EnsemblProtists" id="Phyra94679"/>
    </source>
</evidence>
<feature type="compositionally biased region" description="Acidic residues" evidence="5">
    <location>
        <begin position="42"/>
        <end position="52"/>
    </location>
</feature>
<evidence type="ECO:0000259" key="6">
    <source>
        <dbReference type="PROSITE" id="PS50199"/>
    </source>
</evidence>
<keyword evidence="3" id="KW-0862">Zinc</keyword>
<feature type="region of interest" description="Disordered" evidence="5">
    <location>
        <begin position="1"/>
        <end position="60"/>
    </location>
</feature>
<keyword evidence="8" id="KW-1185">Reference proteome</keyword>
<feature type="compositionally biased region" description="Acidic residues" evidence="5">
    <location>
        <begin position="152"/>
        <end position="169"/>
    </location>
</feature>
<feature type="compositionally biased region" description="Basic and acidic residues" evidence="5">
    <location>
        <begin position="170"/>
        <end position="196"/>
    </location>
</feature>
<evidence type="ECO:0000313" key="8">
    <source>
        <dbReference type="Proteomes" id="UP000005238"/>
    </source>
</evidence>
<dbReference type="InterPro" id="IPR016024">
    <property type="entry name" value="ARM-type_fold"/>
</dbReference>
<dbReference type="SUPFAM" id="SSF90209">
    <property type="entry name" value="Ran binding protein zinc finger-like"/>
    <property type="match status" value="2"/>
</dbReference>
<keyword evidence="1" id="KW-0479">Metal-binding</keyword>
<evidence type="ECO:0000256" key="3">
    <source>
        <dbReference type="ARBA" id="ARBA00022833"/>
    </source>
</evidence>
<evidence type="ECO:0000256" key="5">
    <source>
        <dbReference type="SAM" id="MobiDB-lite"/>
    </source>
</evidence>
<dbReference type="SUPFAM" id="SSF48371">
    <property type="entry name" value="ARM repeat"/>
    <property type="match status" value="1"/>
</dbReference>
<sequence>METSAPSRGGRKRRGGGKRKRSASRNSEDEERKTQDPPKAQEEEEKGEEEKEENTPKNWNCPACTFLNEAPRCFCEMCETPNPSPPVVSTRALSGAVVAADWNCAACTMVNPAAMRVCGMCGTLNPRPPPGLSIGRLSGRDGDDSLSSSSDDSLDDSDEGDSDDEEEEGDAWRPKVARKDGKAAANEKKSKEEKKQALLKKRKRRKHEKKLQERAKMAYGVSIYELKKLVLEPTSSRLVDTLQTLTHTLAMMDASAENEWADDMFRGHERTTEAFALRELLEHGRFVGYLDFLLRLVDGDEEKDGGFHPSIVMTALEMIGKLVTPEVLHKFVAVVVNASGEESEDSRLSMVSLLLHLFDNRPQLVSMFVQEKIYTELFSVFVNSSSKQRPEIDGNANSGCLQEAFVEFAKLFGPQLNGCVCLKRASSFCFE</sequence>
<dbReference type="InterPro" id="IPR001876">
    <property type="entry name" value="Znf_RanBP2"/>
</dbReference>
<feature type="domain" description="RanBP2-type" evidence="6">
    <location>
        <begin position="98"/>
        <end position="127"/>
    </location>
</feature>
<dbReference type="InParanoid" id="H3HC06"/>
<evidence type="ECO:0000256" key="4">
    <source>
        <dbReference type="PROSITE-ProRule" id="PRU00322"/>
    </source>
</evidence>
<reference evidence="8" key="1">
    <citation type="journal article" date="2006" name="Science">
        <title>Phytophthora genome sequences uncover evolutionary origins and mechanisms of pathogenesis.</title>
        <authorList>
            <person name="Tyler B.M."/>
            <person name="Tripathy S."/>
            <person name="Zhang X."/>
            <person name="Dehal P."/>
            <person name="Jiang R.H."/>
            <person name="Aerts A."/>
            <person name="Arredondo F.D."/>
            <person name="Baxter L."/>
            <person name="Bensasson D."/>
            <person name="Beynon J.L."/>
            <person name="Chapman J."/>
            <person name="Damasceno C.M."/>
            <person name="Dorrance A.E."/>
            <person name="Dou D."/>
            <person name="Dickerman A.W."/>
            <person name="Dubchak I.L."/>
            <person name="Garbelotto M."/>
            <person name="Gijzen M."/>
            <person name="Gordon S.G."/>
            <person name="Govers F."/>
            <person name="Grunwald N.J."/>
            <person name="Huang W."/>
            <person name="Ivors K.L."/>
            <person name="Jones R.W."/>
            <person name="Kamoun S."/>
            <person name="Krampis K."/>
            <person name="Lamour K.H."/>
            <person name="Lee M.K."/>
            <person name="McDonald W.H."/>
            <person name="Medina M."/>
            <person name="Meijer H.J."/>
            <person name="Nordberg E.K."/>
            <person name="Maclean D.J."/>
            <person name="Ospina-Giraldo M.D."/>
            <person name="Morris P.F."/>
            <person name="Phuntumart V."/>
            <person name="Putnam N.H."/>
            <person name="Rash S."/>
            <person name="Rose J.K."/>
            <person name="Sakihama Y."/>
            <person name="Salamov A.A."/>
            <person name="Savidor A."/>
            <person name="Scheuring C.F."/>
            <person name="Smith B.M."/>
            <person name="Sobral B.W."/>
            <person name="Terry A."/>
            <person name="Torto-Alalibo T.A."/>
            <person name="Win J."/>
            <person name="Xu Z."/>
            <person name="Zhang H."/>
            <person name="Grigoriev I.V."/>
            <person name="Rokhsar D.S."/>
            <person name="Boore J.L."/>
        </authorList>
    </citation>
    <scope>NUCLEOTIDE SEQUENCE [LARGE SCALE GENOMIC DNA]</scope>
    <source>
        <strain evidence="8">Pr102</strain>
    </source>
</reference>
<keyword evidence="2 4" id="KW-0863">Zinc-finger</keyword>
<dbReference type="AlphaFoldDB" id="H3HC06"/>
<evidence type="ECO:0000256" key="1">
    <source>
        <dbReference type="ARBA" id="ARBA00022723"/>
    </source>
</evidence>
<feature type="compositionally biased region" description="Basic residues" evidence="5">
    <location>
        <begin position="9"/>
        <end position="23"/>
    </location>
</feature>
<accession>H3HC06</accession>
<dbReference type="Proteomes" id="UP000005238">
    <property type="component" value="Unassembled WGS sequence"/>
</dbReference>
<dbReference type="EnsemblProtists" id="Phyra94679">
    <property type="protein sequence ID" value="Phyra94679"/>
    <property type="gene ID" value="Phyra94679"/>
</dbReference>
<feature type="region of interest" description="Disordered" evidence="5">
    <location>
        <begin position="132"/>
        <end position="212"/>
    </location>
</feature>
<dbReference type="Gene3D" id="2.30.30.380">
    <property type="entry name" value="Zn-finger domain of Sec23/24"/>
    <property type="match status" value="1"/>
</dbReference>
<proteinExistence type="predicted"/>
<dbReference type="VEuPathDB" id="FungiDB:KRP22_1506"/>
<dbReference type="eggNOG" id="ENOG502SE06">
    <property type="taxonomic scope" value="Eukaryota"/>
</dbReference>
<dbReference type="VEuPathDB" id="FungiDB:KRP23_1135"/>
<reference evidence="7" key="2">
    <citation type="submission" date="2015-06" db="UniProtKB">
        <authorList>
            <consortium name="EnsemblProtists"/>
        </authorList>
    </citation>
    <scope>IDENTIFICATION</scope>
    <source>
        <strain evidence="7">Pr102</strain>
    </source>
</reference>
<organism evidence="7 8">
    <name type="scientific">Phytophthora ramorum</name>
    <name type="common">Sudden oak death agent</name>
    <dbReference type="NCBI Taxonomy" id="164328"/>
    <lineage>
        <taxon>Eukaryota</taxon>
        <taxon>Sar</taxon>
        <taxon>Stramenopiles</taxon>
        <taxon>Oomycota</taxon>
        <taxon>Peronosporomycetes</taxon>
        <taxon>Peronosporales</taxon>
        <taxon>Peronosporaceae</taxon>
        <taxon>Phytophthora</taxon>
    </lineage>
</organism>
<dbReference type="Pfam" id="PF00641">
    <property type="entry name" value="Zn_ribbon_RanBP"/>
    <property type="match status" value="1"/>
</dbReference>
<dbReference type="PROSITE" id="PS50199">
    <property type="entry name" value="ZF_RANBP2_2"/>
    <property type="match status" value="2"/>
</dbReference>
<dbReference type="HOGENOM" id="CLU_636923_0_0_1"/>
<dbReference type="SMART" id="SM00547">
    <property type="entry name" value="ZnF_RBZ"/>
    <property type="match status" value="2"/>
</dbReference>
<dbReference type="InterPro" id="IPR036443">
    <property type="entry name" value="Znf_RanBP2_sf"/>
</dbReference>